<evidence type="ECO:0000256" key="4">
    <source>
        <dbReference type="ARBA" id="ARBA00022519"/>
    </source>
</evidence>
<feature type="transmembrane region" description="Helical" evidence="9">
    <location>
        <begin position="44"/>
        <end position="68"/>
    </location>
</feature>
<keyword evidence="2 9" id="KW-0813">Transport</keyword>
<proteinExistence type="inferred from homology"/>
<comment type="similarity">
    <text evidence="8 9">Belongs to the TRAP transporter small permease family.</text>
</comment>
<dbReference type="GO" id="GO:0022857">
    <property type="term" value="F:transmembrane transporter activity"/>
    <property type="evidence" value="ECO:0007669"/>
    <property type="project" value="UniProtKB-UniRule"/>
</dbReference>
<keyword evidence="5 9" id="KW-0812">Transmembrane</keyword>
<keyword evidence="12" id="KW-1185">Reference proteome</keyword>
<evidence type="ECO:0000313" key="12">
    <source>
        <dbReference type="Proteomes" id="UP000223606"/>
    </source>
</evidence>
<sequence length="169" mass="18550">MSDHDEKSARPAYPKAALLASPLLLIVGITLYEVVSRYLFGSPTIWVNEAALFLSALVYLVAGVYVMALDDHLRISVIYDVVPRPVQRLFDLITLAAALVFCGGVAWFGAPSAWRSLVTFERFGTAWNPPIPAIVKPFVVVAAALMALFAIVNFIRSGRQVDRADDRID</sequence>
<accession>A0A2C9DE78</accession>
<evidence type="ECO:0000256" key="7">
    <source>
        <dbReference type="ARBA" id="ARBA00023136"/>
    </source>
</evidence>
<comment type="subunit">
    <text evidence="9">The complex comprises the extracytoplasmic solute receptor protein and the two transmembrane proteins.</text>
</comment>
<evidence type="ECO:0000256" key="8">
    <source>
        <dbReference type="ARBA" id="ARBA00038436"/>
    </source>
</evidence>
<feature type="domain" description="Tripartite ATP-independent periplasmic transporters DctQ component" evidence="10">
    <location>
        <begin position="26"/>
        <end position="157"/>
    </location>
</feature>
<dbReference type="EMBL" id="LT960615">
    <property type="protein sequence ID" value="SON58498.1"/>
    <property type="molecule type" value="Genomic_DNA"/>
</dbReference>
<feature type="transmembrane region" description="Helical" evidence="9">
    <location>
        <begin position="134"/>
        <end position="155"/>
    </location>
</feature>
<gene>
    <name evidence="11" type="ORF">HDIA_P0089</name>
</gene>
<comment type="subcellular location">
    <subcellularLocation>
        <location evidence="1 9">Cell inner membrane</location>
        <topology evidence="1 9">Multi-pass membrane protein</topology>
    </subcellularLocation>
</comment>
<dbReference type="GO" id="GO:0005886">
    <property type="term" value="C:plasma membrane"/>
    <property type="evidence" value="ECO:0007669"/>
    <property type="project" value="UniProtKB-SubCell"/>
</dbReference>
<evidence type="ECO:0000313" key="11">
    <source>
        <dbReference type="EMBL" id="SON58498.1"/>
    </source>
</evidence>
<organism evidence="11 12">
    <name type="scientific">Hartmannibacter diazotrophicus</name>
    <dbReference type="NCBI Taxonomy" id="1482074"/>
    <lineage>
        <taxon>Bacteria</taxon>
        <taxon>Pseudomonadati</taxon>
        <taxon>Pseudomonadota</taxon>
        <taxon>Alphaproteobacteria</taxon>
        <taxon>Hyphomicrobiales</taxon>
        <taxon>Pleomorphomonadaceae</taxon>
        <taxon>Hartmannibacter</taxon>
    </lineage>
</organism>
<dbReference type="KEGG" id="hdi:HDIA_P0089"/>
<keyword evidence="4 9" id="KW-0997">Cell inner membrane</keyword>
<dbReference type="AlphaFoldDB" id="A0A2C9DE78"/>
<evidence type="ECO:0000256" key="9">
    <source>
        <dbReference type="RuleBase" id="RU369079"/>
    </source>
</evidence>
<evidence type="ECO:0000256" key="1">
    <source>
        <dbReference type="ARBA" id="ARBA00004429"/>
    </source>
</evidence>
<geneLocation type="plasmid" evidence="12">
    <name>hdiap1</name>
</geneLocation>
<evidence type="ECO:0000256" key="3">
    <source>
        <dbReference type="ARBA" id="ARBA00022475"/>
    </source>
</evidence>
<evidence type="ECO:0000256" key="6">
    <source>
        <dbReference type="ARBA" id="ARBA00022989"/>
    </source>
</evidence>
<dbReference type="RefSeq" id="WP_099559213.1">
    <property type="nucleotide sequence ID" value="NZ_LT960615.1"/>
</dbReference>
<feature type="transmembrane region" description="Helical" evidence="9">
    <location>
        <begin position="12"/>
        <end position="32"/>
    </location>
</feature>
<dbReference type="Proteomes" id="UP000223606">
    <property type="component" value="Plasmid HDIAp1"/>
</dbReference>
<reference evidence="12" key="1">
    <citation type="submission" date="2017-09" db="EMBL/GenBank/DDBJ databases">
        <title>Genome sequence of Nannocystis excedens DSM 71.</title>
        <authorList>
            <person name="Blom J."/>
        </authorList>
    </citation>
    <scope>NUCLEOTIDE SEQUENCE [LARGE SCALE GENOMIC DNA]</scope>
    <source>
        <strain evidence="12">type strain: E19</strain>
        <plasmid evidence="12">hdiap1</plasmid>
    </source>
</reference>
<protein>
    <recommendedName>
        <fullName evidence="9">TRAP transporter small permease protein</fullName>
    </recommendedName>
</protein>
<keyword evidence="7 9" id="KW-0472">Membrane</keyword>
<keyword evidence="3" id="KW-1003">Cell membrane</keyword>
<feature type="transmembrane region" description="Helical" evidence="9">
    <location>
        <begin position="89"/>
        <end position="114"/>
    </location>
</feature>
<evidence type="ECO:0000256" key="5">
    <source>
        <dbReference type="ARBA" id="ARBA00022692"/>
    </source>
</evidence>
<dbReference type="InterPro" id="IPR007387">
    <property type="entry name" value="TRAP_DctQ"/>
</dbReference>
<name>A0A2C9DE78_9HYPH</name>
<dbReference type="Pfam" id="PF04290">
    <property type="entry name" value="DctQ"/>
    <property type="match status" value="1"/>
</dbReference>
<evidence type="ECO:0000256" key="2">
    <source>
        <dbReference type="ARBA" id="ARBA00022448"/>
    </source>
</evidence>
<comment type="function">
    <text evidence="9">Part of the tripartite ATP-independent periplasmic (TRAP) transport system.</text>
</comment>
<keyword evidence="11" id="KW-0614">Plasmid</keyword>
<evidence type="ECO:0000259" key="10">
    <source>
        <dbReference type="Pfam" id="PF04290"/>
    </source>
</evidence>
<dbReference type="PANTHER" id="PTHR35011:SF4">
    <property type="entry name" value="SLL1102 PROTEIN"/>
    <property type="match status" value="1"/>
</dbReference>
<dbReference type="OrthoDB" id="9794346at2"/>
<keyword evidence="6 9" id="KW-1133">Transmembrane helix</keyword>
<dbReference type="InterPro" id="IPR055348">
    <property type="entry name" value="DctQ"/>
</dbReference>
<dbReference type="PANTHER" id="PTHR35011">
    <property type="entry name" value="2,3-DIKETO-L-GULONATE TRAP TRANSPORTER SMALL PERMEASE PROTEIN YIAM"/>
    <property type="match status" value="1"/>
</dbReference>